<keyword evidence="6" id="KW-1185">Reference proteome</keyword>
<dbReference type="Proteomes" id="UP000654075">
    <property type="component" value="Unassembled WGS sequence"/>
</dbReference>
<dbReference type="OrthoDB" id="432447at2759"/>
<dbReference type="EMBL" id="CAJNNW010026625">
    <property type="protein sequence ID" value="CAE8686697.1"/>
    <property type="molecule type" value="Genomic_DNA"/>
</dbReference>
<dbReference type="EMBL" id="CAJNNV010032471">
    <property type="protein sequence ID" value="CAE8640079.1"/>
    <property type="molecule type" value="Genomic_DNA"/>
</dbReference>
<feature type="region of interest" description="Disordered" evidence="1">
    <location>
        <begin position="291"/>
        <end position="374"/>
    </location>
</feature>
<organism evidence="4 5">
    <name type="scientific">Polarella glacialis</name>
    <name type="common">Dinoflagellate</name>
    <dbReference type="NCBI Taxonomy" id="89957"/>
    <lineage>
        <taxon>Eukaryota</taxon>
        <taxon>Sar</taxon>
        <taxon>Alveolata</taxon>
        <taxon>Dinophyceae</taxon>
        <taxon>Suessiales</taxon>
        <taxon>Suessiaceae</taxon>
        <taxon>Polarella</taxon>
    </lineage>
</organism>
<comment type="caution">
    <text evidence="4">The sequence shown here is derived from an EMBL/GenBank/DDBJ whole genome shotgun (WGS) entry which is preliminary data.</text>
</comment>
<dbReference type="InterPro" id="IPR050561">
    <property type="entry name" value="PTP"/>
</dbReference>
<name>A0A813JVB2_POLGL</name>
<reference evidence="4" key="1">
    <citation type="submission" date="2021-02" db="EMBL/GenBank/DDBJ databases">
        <authorList>
            <person name="Dougan E. K."/>
            <person name="Rhodes N."/>
            <person name="Thang M."/>
            <person name="Chan C."/>
        </authorList>
    </citation>
    <scope>NUCLEOTIDE SEQUENCE</scope>
</reference>
<dbReference type="Gene3D" id="3.90.190.10">
    <property type="entry name" value="Protein tyrosine phosphatase superfamily"/>
    <property type="match status" value="2"/>
</dbReference>
<dbReference type="Pfam" id="PF14671">
    <property type="entry name" value="DSPn"/>
    <property type="match status" value="1"/>
</dbReference>
<feature type="compositionally biased region" description="Low complexity" evidence="1">
    <location>
        <begin position="313"/>
        <end position="327"/>
    </location>
</feature>
<accession>A0A813JVB2</accession>
<feature type="compositionally biased region" description="Polar residues" evidence="1">
    <location>
        <begin position="328"/>
        <end position="350"/>
    </location>
</feature>
<evidence type="ECO:0000313" key="3">
    <source>
        <dbReference type="EMBL" id="CAE8640079.1"/>
    </source>
</evidence>
<evidence type="ECO:0000259" key="2">
    <source>
        <dbReference type="PROSITE" id="PS50056"/>
    </source>
</evidence>
<gene>
    <name evidence="3" type="ORF">PGLA1383_LOCUS55014</name>
    <name evidence="4" type="ORF">PGLA2088_LOCUS25108</name>
</gene>
<feature type="domain" description="Tyrosine specific protein phosphatases" evidence="2">
    <location>
        <begin position="516"/>
        <end position="580"/>
    </location>
</feature>
<dbReference type="InterPro" id="IPR029021">
    <property type="entry name" value="Prot-tyrosine_phosphatase-like"/>
</dbReference>
<feature type="compositionally biased region" description="Polar residues" evidence="1">
    <location>
        <begin position="291"/>
        <end position="305"/>
    </location>
</feature>
<evidence type="ECO:0000313" key="5">
    <source>
        <dbReference type="Proteomes" id="UP000626109"/>
    </source>
</evidence>
<dbReference type="AlphaFoldDB" id="A0A813JVB2"/>
<dbReference type="PROSITE" id="PS50056">
    <property type="entry name" value="TYR_PHOSPHATASE_2"/>
    <property type="match status" value="1"/>
</dbReference>
<dbReference type="InterPro" id="IPR029260">
    <property type="entry name" value="DSPn"/>
</dbReference>
<sequence length="609" mass="65344">MSPMAGGCHAGIFEILPSQLSWAPGKLEQSSLLEQGQHSAKQRVLSALELCSVSKPKESPELQGVAGAVGSYRVVHYSREACGRAFGPLSFAQTIRFCNRLDTELSQLKSNDPLELLVLATPSQNSEARANSAVLLGAYLIFRLGWSVEQVATAMPEDGDLSFACSWSRLDRQENKRHLRALHCWQGLKMAQKNGWVSGLCCEDALHADLLISGWERLALAYDASWLVPGMVMICADPTTTLWDPNPATFSELWPTVETPMRGKQPAPETLFVSMPEDLSLESLASRDNLNPKQIGSVSRRTTFESVPEDSGPASLASLPSLASSSSRDNVNAKQIGSVSRRTTFESVPENSGPASLASLPSLASSSSRDNVNAKQIGSVSHRTTFESVPEDSGPASLASLPSLASSWKSGLTATPRAASKCSSTAKCSSTDTVCKEYGNFADMEFANNHGGQVLPFFGLLQELGVKSVVRANFKLEAGMVTPSYDATALQGLGMNHLSVPIADHNGGLPKPCDVAAVLEMCETLAYGDPIAVHCKGGFGRSVVLACAIAIDQFDVSGSAIIGWVRIVRPGAVTTTEQEQMLCSFKGRDDLRKWAGYPRNTHRCQCMIQ</sequence>
<evidence type="ECO:0000313" key="6">
    <source>
        <dbReference type="Proteomes" id="UP000654075"/>
    </source>
</evidence>
<proteinExistence type="predicted"/>
<dbReference type="Proteomes" id="UP000626109">
    <property type="component" value="Unassembled WGS sequence"/>
</dbReference>
<dbReference type="SUPFAM" id="SSF52799">
    <property type="entry name" value="(Phosphotyrosine protein) phosphatases II"/>
    <property type="match status" value="2"/>
</dbReference>
<dbReference type="PANTHER" id="PTHR23339">
    <property type="entry name" value="TYROSINE SPECIFIC PROTEIN PHOSPHATASE AND DUAL SPECIFICITY PROTEIN PHOSPHATASE"/>
    <property type="match status" value="1"/>
</dbReference>
<dbReference type="InterPro" id="IPR000387">
    <property type="entry name" value="Tyr_Pase_dom"/>
</dbReference>
<protein>
    <recommendedName>
        <fullName evidence="2">Tyrosine specific protein phosphatases domain-containing protein</fullName>
    </recommendedName>
</protein>
<feature type="compositionally biased region" description="Low complexity" evidence="1">
    <location>
        <begin position="354"/>
        <end position="368"/>
    </location>
</feature>
<evidence type="ECO:0000256" key="1">
    <source>
        <dbReference type="SAM" id="MobiDB-lite"/>
    </source>
</evidence>
<evidence type="ECO:0000313" key="4">
    <source>
        <dbReference type="EMBL" id="CAE8686697.1"/>
    </source>
</evidence>